<keyword evidence="3" id="KW-1185">Reference proteome</keyword>
<dbReference type="OrthoDB" id="3831517at2"/>
<keyword evidence="1" id="KW-0732">Signal</keyword>
<sequence>MKLRSAILFATLAFALAGCTSYADVQPGYQDHLDSRADYEQSEEYLEAEGDYYAGQQRADDFATSGWQCYWDPTMNDDWHDDYQCSDGVNNDRPYLIPDDSFVEGWELDAAVAEYEASLNQ</sequence>
<reference evidence="2 3" key="1">
    <citation type="submission" date="2018-05" db="EMBL/GenBank/DDBJ databases">
        <title>Genetic diversity of glacier-inhabiting Cryobacterium bacteria in China and description of Cryobacterium mengkeensis sp. nov. and Arthrobacter glacialis sp. nov.</title>
        <authorList>
            <person name="Liu Q."/>
            <person name="Xin Y.-H."/>
        </authorList>
    </citation>
    <scope>NUCLEOTIDE SEQUENCE [LARGE SCALE GENOMIC DNA]</scope>
    <source>
        <strain evidence="2 3">SK-1</strain>
    </source>
</reference>
<proteinExistence type="predicted"/>
<dbReference type="AlphaFoldDB" id="A0A317ZQN4"/>
<feature type="signal peptide" evidence="1">
    <location>
        <begin position="1"/>
        <end position="23"/>
    </location>
</feature>
<evidence type="ECO:0000256" key="1">
    <source>
        <dbReference type="SAM" id="SignalP"/>
    </source>
</evidence>
<evidence type="ECO:0008006" key="4">
    <source>
        <dbReference type="Google" id="ProtNLM"/>
    </source>
</evidence>
<gene>
    <name evidence="2" type="ORF">CTB96_09880</name>
</gene>
<feature type="chain" id="PRO_5016256892" description="Lipoprotein" evidence="1">
    <location>
        <begin position="24"/>
        <end position="121"/>
    </location>
</feature>
<dbReference type="EMBL" id="QHLY01000012">
    <property type="protein sequence ID" value="PXA67074.1"/>
    <property type="molecule type" value="Genomic_DNA"/>
</dbReference>
<dbReference type="PROSITE" id="PS51257">
    <property type="entry name" value="PROKAR_LIPOPROTEIN"/>
    <property type="match status" value="1"/>
</dbReference>
<protein>
    <recommendedName>
        <fullName evidence="4">Lipoprotein</fullName>
    </recommendedName>
</protein>
<organism evidence="2 3">
    <name type="scientific">Cryobacterium arcticum</name>
    <dbReference type="NCBI Taxonomy" id="670052"/>
    <lineage>
        <taxon>Bacteria</taxon>
        <taxon>Bacillati</taxon>
        <taxon>Actinomycetota</taxon>
        <taxon>Actinomycetes</taxon>
        <taxon>Micrococcales</taxon>
        <taxon>Microbacteriaceae</taxon>
        <taxon>Cryobacterium</taxon>
    </lineage>
</organism>
<name>A0A317ZQN4_9MICO</name>
<accession>A0A317ZQN4</accession>
<dbReference type="RefSeq" id="WP_110126758.1">
    <property type="nucleotide sequence ID" value="NZ_QHLY01000012.1"/>
</dbReference>
<comment type="caution">
    <text evidence="2">The sequence shown here is derived from an EMBL/GenBank/DDBJ whole genome shotgun (WGS) entry which is preliminary data.</text>
</comment>
<evidence type="ECO:0000313" key="3">
    <source>
        <dbReference type="Proteomes" id="UP000246722"/>
    </source>
</evidence>
<evidence type="ECO:0000313" key="2">
    <source>
        <dbReference type="EMBL" id="PXA67074.1"/>
    </source>
</evidence>
<dbReference type="Proteomes" id="UP000246722">
    <property type="component" value="Unassembled WGS sequence"/>
</dbReference>